<dbReference type="RefSeq" id="WP_092369299.1">
    <property type="nucleotide sequence ID" value="NZ_DAINWJ010000516.1"/>
</dbReference>
<proteinExistence type="inferred from homology"/>
<dbReference type="GO" id="GO:0003700">
    <property type="term" value="F:DNA-binding transcription factor activity"/>
    <property type="evidence" value="ECO:0007669"/>
    <property type="project" value="InterPro"/>
</dbReference>
<reference evidence="7" key="1">
    <citation type="submission" date="2016-10" db="EMBL/GenBank/DDBJ databases">
        <authorList>
            <person name="Varghese N."/>
            <person name="Submissions S."/>
        </authorList>
    </citation>
    <scope>NUCLEOTIDE SEQUENCE [LARGE SCALE GENOMIC DNA]</scope>
    <source>
        <strain evidence="7">NLAE-zl-G277</strain>
    </source>
</reference>
<dbReference type="SUPFAM" id="SSF53850">
    <property type="entry name" value="Periplasmic binding protein-like II"/>
    <property type="match status" value="1"/>
</dbReference>
<dbReference type="SUPFAM" id="SSF46785">
    <property type="entry name" value="Winged helix' DNA-binding domain"/>
    <property type="match status" value="1"/>
</dbReference>
<keyword evidence="2" id="KW-0805">Transcription regulation</keyword>
<evidence type="ECO:0000259" key="5">
    <source>
        <dbReference type="PROSITE" id="PS50931"/>
    </source>
</evidence>
<dbReference type="Gene3D" id="1.10.10.10">
    <property type="entry name" value="Winged helix-like DNA-binding domain superfamily/Winged helix DNA-binding domain"/>
    <property type="match status" value="1"/>
</dbReference>
<evidence type="ECO:0000256" key="4">
    <source>
        <dbReference type="ARBA" id="ARBA00023163"/>
    </source>
</evidence>
<evidence type="ECO:0000313" key="7">
    <source>
        <dbReference type="Proteomes" id="UP000198508"/>
    </source>
</evidence>
<dbReference type="Pfam" id="PF03466">
    <property type="entry name" value="LysR_substrate"/>
    <property type="match status" value="1"/>
</dbReference>
<keyword evidence="7" id="KW-1185">Reference proteome</keyword>
<keyword evidence="3 6" id="KW-0238">DNA-binding</keyword>
<dbReference type="FunFam" id="1.10.10.10:FF:000001">
    <property type="entry name" value="LysR family transcriptional regulator"/>
    <property type="match status" value="1"/>
</dbReference>
<evidence type="ECO:0000256" key="1">
    <source>
        <dbReference type="ARBA" id="ARBA00009437"/>
    </source>
</evidence>
<comment type="similarity">
    <text evidence="1">Belongs to the LysR transcriptional regulatory family.</text>
</comment>
<evidence type="ECO:0000313" key="6">
    <source>
        <dbReference type="EMBL" id="SEU10607.1"/>
    </source>
</evidence>
<dbReference type="Pfam" id="PF00126">
    <property type="entry name" value="HTH_1"/>
    <property type="match status" value="1"/>
</dbReference>
<dbReference type="CDD" id="cd05466">
    <property type="entry name" value="PBP2_LTTR_substrate"/>
    <property type="match status" value="1"/>
</dbReference>
<dbReference type="InterPro" id="IPR050950">
    <property type="entry name" value="HTH-type_LysR_regulators"/>
</dbReference>
<dbReference type="AlphaFoldDB" id="A0A1I0JM29"/>
<dbReference type="STRING" id="460384.SAMN05216313_13134"/>
<sequence length="308" mass="35197">MELREQAYVTAIARHGSLKQAAAELHISPPTLSIFLSNLEKELGLQLFDRLGKRFVPTEAGRIYLENAREMLRYQERCRAQLGDLRQGSTGSVRFGIHPRRTLYLLAPALKAYAPSHSGIQVTTCEQSSDEMFRLLAGGELDFIVNNQRDSDPALIYQPFYSDRLVMVVRADHPLAADIPAPEDGGTAWVDLKRFEREPFILQKSHQSSRIYTDRAMDYAGISPQSRYVLENLESAAQLAAEGLGIAFNFESYIRHFHYHKPVRWFYVGDRETVINYSIIYRRDKYMPTYVKDFIAALQEALELDAGR</sequence>
<evidence type="ECO:0000256" key="2">
    <source>
        <dbReference type="ARBA" id="ARBA00023015"/>
    </source>
</evidence>
<dbReference type="Gene3D" id="3.40.190.290">
    <property type="match status" value="1"/>
</dbReference>
<dbReference type="Proteomes" id="UP000198508">
    <property type="component" value="Unassembled WGS sequence"/>
</dbReference>
<organism evidence="6 7">
    <name type="scientific">Enterocloster lavalensis</name>
    <dbReference type="NCBI Taxonomy" id="460384"/>
    <lineage>
        <taxon>Bacteria</taxon>
        <taxon>Bacillati</taxon>
        <taxon>Bacillota</taxon>
        <taxon>Clostridia</taxon>
        <taxon>Lachnospirales</taxon>
        <taxon>Lachnospiraceae</taxon>
        <taxon>Enterocloster</taxon>
    </lineage>
</organism>
<dbReference type="PRINTS" id="PR00039">
    <property type="entry name" value="HTHLYSR"/>
</dbReference>
<feature type="domain" description="HTH lysR-type" evidence="5">
    <location>
        <begin position="1"/>
        <end position="58"/>
    </location>
</feature>
<dbReference type="PROSITE" id="PS50931">
    <property type="entry name" value="HTH_LYSR"/>
    <property type="match status" value="1"/>
</dbReference>
<keyword evidence="4" id="KW-0804">Transcription</keyword>
<dbReference type="InterPro" id="IPR005119">
    <property type="entry name" value="LysR_subst-bd"/>
</dbReference>
<protein>
    <submittedName>
        <fullName evidence="6">DNA-binding transcriptional regulator, LysR family</fullName>
    </submittedName>
</protein>
<dbReference type="PANTHER" id="PTHR30419">
    <property type="entry name" value="HTH-TYPE TRANSCRIPTIONAL REGULATOR YBHD"/>
    <property type="match status" value="1"/>
</dbReference>
<dbReference type="GO" id="GO:0003677">
    <property type="term" value="F:DNA binding"/>
    <property type="evidence" value="ECO:0007669"/>
    <property type="project" value="UniProtKB-KW"/>
</dbReference>
<dbReference type="GO" id="GO:0005829">
    <property type="term" value="C:cytosol"/>
    <property type="evidence" value="ECO:0007669"/>
    <property type="project" value="TreeGrafter"/>
</dbReference>
<dbReference type="InterPro" id="IPR036390">
    <property type="entry name" value="WH_DNA-bd_sf"/>
</dbReference>
<accession>A0A1I0JM29</accession>
<dbReference type="GeneID" id="93280767"/>
<dbReference type="InterPro" id="IPR000847">
    <property type="entry name" value="LysR_HTH_N"/>
</dbReference>
<evidence type="ECO:0000256" key="3">
    <source>
        <dbReference type="ARBA" id="ARBA00023125"/>
    </source>
</evidence>
<name>A0A1I0JM29_9FIRM</name>
<dbReference type="InterPro" id="IPR036388">
    <property type="entry name" value="WH-like_DNA-bd_sf"/>
</dbReference>
<gene>
    <name evidence="6" type="ORF">SAMN05216313_13134</name>
</gene>
<dbReference type="EMBL" id="FOIM01000031">
    <property type="protein sequence ID" value="SEU10607.1"/>
    <property type="molecule type" value="Genomic_DNA"/>
</dbReference>